<dbReference type="InterPro" id="IPR036291">
    <property type="entry name" value="NAD(P)-bd_dom_sf"/>
</dbReference>
<reference evidence="3" key="1">
    <citation type="submission" date="2023-07" db="EMBL/GenBank/DDBJ databases">
        <title>Conexibacter stalactiti sp. nov., isolated from stalactites in a lava cave and emended description of the genus Conexibacter.</title>
        <authorList>
            <person name="Lee S.D."/>
        </authorList>
    </citation>
    <scope>NUCLEOTIDE SEQUENCE [LARGE SCALE GENOMIC DNA]</scope>
    <source>
        <strain evidence="3">KCTC 39840</strain>
    </source>
</reference>
<sequence>MRAAVVEQYGTPVAREFDEPTAGEGQVVIAVAAAGVNPVDVARAAGTFYSGRDPLPFVAGGEGVGTLPDGRRVYFDRPVTPFGAIAERALVRSDATIELPDGLDDGLAVALGISGLAAWLPLAWRADLRPGETVLVLGATGVLGLIAVQAAKLLGAGRVVAAGRDAAALERAVAHGADATVRLDGTSGSALTDAFRDAAGGAFDVVIDPLWGAPAAAALGALGRGGRLIQIGQSAGTTAELSSAAIRGTLAEIRGHTNFLAPAGVKEAAYRTLAEHAVAGRLTVEVERVALRDVADAWARQQAGLHGRKLVLVP</sequence>
<evidence type="ECO:0000313" key="3">
    <source>
        <dbReference type="Proteomes" id="UP001284601"/>
    </source>
</evidence>
<dbReference type="Gene3D" id="3.90.180.10">
    <property type="entry name" value="Medium-chain alcohol dehydrogenases, catalytic domain"/>
    <property type="match status" value="1"/>
</dbReference>
<dbReference type="SMART" id="SM00829">
    <property type="entry name" value="PKS_ER"/>
    <property type="match status" value="1"/>
</dbReference>
<dbReference type="Proteomes" id="UP001284601">
    <property type="component" value="Unassembled WGS sequence"/>
</dbReference>
<dbReference type="PANTHER" id="PTHR43677">
    <property type="entry name" value="SHORT-CHAIN DEHYDROGENASE/REDUCTASE"/>
    <property type="match status" value="1"/>
</dbReference>
<dbReference type="Gene3D" id="3.40.50.720">
    <property type="entry name" value="NAD(P)-binding Rossmann-like Domain"/>
    <property type="match status" value="1"/>
</dbReference>
<comment type="caution">
    <text evidence="2">The sequence shown here is derived from an EMBL/GenBank/DDBJ whole genome shotgun (WGS) entry which is preliminary data.</text>
</comment>
<dbReference type="InterPro" id="IPR011032">
    <property type="entry name" value="GroES-like_sf"/>
</dbReference>
<dbReference type="InterPro" id="IPR020843">
    <property type="entry name" value="ER"/>
</dbReference>
<gene>
    <name evidence="2" type="ORF">R7226_30450</name>
</gene>
<dbReference type="SUPFAM" id="SSF51735">
    <property type="entry name" value="NAD(P)-binding Rossmann-fold domains"/>
    <property type="match status" value="1"/>
</dbReference>
<name>A0ABU4HZK0_9ACTN</name>
<dbReference type="Pfam" id="PF00107">
    <property type="entry name" value="ADH_zinc_N"/>
    <property type="match status" value="1"/>
</dbReference>
<accession>A0ABU4HZK0</accession>
<proteinExistence type="predicted"/>
<dbReference type="InterPro" id="IPR013149">
    <property type="entry name" value="ADH-like_C"/>
</dbReference>
<dbReference type="PANTHER" id="PTHR43677:SF11">
    <property type="entry name" value="ZINC-CONTAINING ALCOHOL DEHYDROGENASE"/>
    <property type="match status" value="1"/>
</dbReference>
<dbReference type="Pfam" id="PF08240">
    <property type="entry name" value="ADH_N"/>
    <property type="match status" value="1"/>
</dbReference>
<dbReference type="SUPFAM" id="SSF50129">
    <property type="entry name" value="GroES-like"/>
    <property type="match status" value="1"/>
</dbReference>
<protein>
    <submittedName>
        <fullName evidence="2">Zinc-binding alcohol dehydrogenase family protein</fullName>
    </submittedName>
</protein>
<feature type="domain" description="Enoyl reductase (ER)" evidence="1">
    <location>
        <begin position="10"/>
        <end position="312"/>
    </location>
</feature>
<evidence type="ECO:0000313" key="2">
    <source>
        <dbReference type="EMBL" id="MDW5598720.1"/>
    </source>
</evidence>
<organism evidence="2 3">
    <name type="scientific">Conexibacter stalactiti</name>
    <dbReference type="NCBI Taxonomy" id="1940611"/>
    <lineage>
        <taxon>Bacteria</taxon>
        <taxon>Bacillati</taxon>
        <taxon>Actinomycetota</taxon>
        <taxon>Thermoleophilia</taxon>
        <taxon>Solirubrobacterales</taxon>
        <taxon>Conexibacteraceae</taxon>
        <taxon>Conexibacter</taxon>
    </lineage>
</organism>
<evidence type="ECO:0000259" key="1">
    <source>
        <dbReference type="SMART" id="SM00829"/>
    </source>
</evidence>
<keyword evidence="3" id="KW-1185">Reference proteome</keyword>
<dbReference type="RefSeq" id="WP_318601287.1">
    <property type="nucleotide sequence ID" value="NZ_JAWSTH010000171.1"/>
</dbReference>
<dbReference type="InterPro" id="IPR051397">
    <property type="entry name" value="Zn-ADH-like_protein"/>
</dbReference>
<dbReference type="InterPro" id="IPR013154">
    <property type="entry name" value="ADH-like_N"/>
</dbReference>
<dbReference type="EMBL" id="JAWSTH010000171">
    <property type="protein sequence ID" value="MDW5598720.1"/>
    <property type="molecule type" value="Genomic_DNA"/>
</dbReference>